<name>A0AAE4B305_9ACTN</name>
<dbReference type="Gene3D" id="3.40.50.720">
    <property type="entry name" value="NAD(P)-binding Rossmann-like Domain"/>
    <property type="match status" value="1"/>
</dbReference>
<proteinExistence type="predicted"/>
<reference evidence="1 2" key="1">
    <citation type="submission" date="2023-07" db="EMBL/GenBank/DDBJ databases">
        <title>Sequencing the genomes of 1000 actinobacteria strains.</title>
        <authorList>
            <person name="Klenk H.-P."/>
        </authorList>
    </citation>
    <scope>NUCLEOTIDE SEQUENCE [LARGE SCALE GENOMIC DNA]</scope>
    <source>
        <strain evidence="1 2">DSM 44709</strain>
    </source>
</reference>
<protein>
    <submittedName>
        <fullName evidence="1">Uncharacterized protein</fullName>
    </submittedName>
</protein>
<dbReference type="Proteomes" id="UP001240236">
    <property type="component" value="Unassembled WGS sequence"/>
</dbReference>
<keyword evidence="2" id="KW-1185">Reference proteome</keyword>
<evidence type="ECO:0000313" key="1">
    <source>
        <dbReference type="EMBL" id="MDQ0369588.1"/>
    </source>
</evidence>
<gene>
    <name evidence="1" type="ORF">J2S42_006257</name>
</gene>
<dbReference type="EMBL" id="JAUSUZ010000001">
    <property type="protein sequence ID" value="MDQ0369588.1"/>
    <property type="molecule type" value="Genomic_DNA"/>
</dbReference>
<sequence>MEHELVGGHHVVHNYGHGVSLSWGCAADVRDIALRLPG</sequence>
<accession>A0AAE4B305</accession>
<evidence type="ECO:0000313" key="2">
    <source>
        <dbReference type="Proteomes" id="UP001240236"/>
    </source>
</evidence>
<comment type="caution">
    <text evidence="1">The sequence shown here is derived from an EMBL/GenBank/DDBJ whole genome shotgun (WGS) entry which is preliminary data.</text>
</comment>
<dbReference type="AlphaFoldDB" id="A0AAE4B305"/>
<organism evidence="1 2">
    <name type="scientific">Catenuloplanes indicus</name>
    <dbReference type="NCBI Taxonomy" id="137267"/>
    <lineage>
        <taxon>Bacteria</taxon>
        <taxon>Bacillati</taxon>
        <taxon>Actinomycetota</taxon>
        <taxon>Actinomycetes</taxon>
        <taxon>Micromonosporales</taxon>
        <taxon>Micromonosporaceae</taxon>
        <taxon>Catenuloplanes</taxon>
    </lineage>
</organism>